<evidence type="ECO:0000256" key="2">
    <source>
        <dbReference type="ARBA" id="ARBA00007376"/>
    </source>
</evidence>
<evidence type="ECO:0000256" key="5">
    <source>
        <dbReference type="ARBA" id="ARBA00022692"/>
    </source>
</evidence>
<feature type="transmembrane region" description="Helical" evidence="13">
    <location>
        <begin position="122"/>
        <end position="145"/>
    </location>
</feature>
<dbReference type="Pfam" id="PF05296">
    <property type="entry name" value="TAS2R"/>
    <property type="match status" value="1"/>
</dbReference>
<reference evidence="14" key="1">
    <citation type="submission" date="2025-05" db="UniProtKB">
        <authorList>
            <consortium name="RefSeq"/>
        </authorList>
    </citation>
    <scope>NUCLEOTIDE SEQUENCE [LARGE SCALE GENOMIC DNA]</scope>
</reference>
<evidence type="ECO:0000313" key="14">
    <source>
        <dbReference type="Proteomes" id="UP001652642"/>
    </source>
</evidence>
<comment type="similarity">
    <text evidence="2 12">Belongs to the G-protein coupled receptor T2R family.</text>
</comment>
<sequence length="185" mass="21069">MGDFTSALGMIYWTIMIMVTITSVLGNGFIVFIVSIWCNTWLNVFYCVKVTNFLSRPFLWVKTRINVLTLKLLGMSIVVSLIFSLPSAISYYDQKKWCNRTGRQTLNASQSKVCKDINTVFLLPQLCVFTINFIMNITASVLLLSSLWRHTRNLRNSGIGVKDLNTRGHVNCMAKHIFSNKDTLL</sequence>
<dbReference type="PANTHER" id="PTHR11394:SF47">
    <property type="entry name" value="TASTE RECEPTOR TYPE 2 MEMBER 40"/>
    <property type="match status" value="1"/>
</dbReference>
<protein>
    <recommendedName>
        <fullName evidence="11">Taste receptor type 2 member 40</fullName>
    </recommendedName>
</protein>
<evidence type="ECO:0000256" key="7">
    <source>
        <dbReference type="ARBA" id="ARBA00023040"/>
    </source>
</evidence>
<dbReference type="Proteomes" id="UP001652642">
    <property type="component" value="Chromosome 2"/>
</dbReference>
<proteinExistence type="inferred from homology"/>
<evidence type="ECO:0000256" key="9">
    <source>
        <dbReference type="ARBA" id="ARBA00023170"/>
    </source>
</evidence>
<keyword evidence="7" id="KW-0297">G-protein coupled receptor</keyword>
<keyword evidence="4" id="KW-0716">Sensory transduction</keyword>
<evidence type="ECO:0000313" key="15">
    <source>
        <dbReference type="RefSeq" id="XP_072843196.1"/>
    </source>
</evidence>
<organism evidence="14 15">
    <name type="scientific">Pogona vitticeps</name>
    <name type="common">central bearded dragon</name>
    <dbReference type="NCBI Taxonomy" id="103695"/>
    <lineage>
        <taxon>Eukaryota</taxon>
        <taxon>Metazoa</taxon>
        <taxon>Chordata</taxon>
        <taxon>Craniata</taxon>
        <taxon>Vertebrata</taxon>
        <taxon>Euteleostomi</taxon>
        <taxon>Lepidosauria</taxon>
        <taxon>Squamata</taxon>
        <taxon>Bifurcata</taxon>
        <taxon>Unidentata</taxon>
        <taxon>Episquamata</taxon>
        <taxon>Toxicofera</taxon>
        <taxon>Iguania</taxon>
        <taxon>Acrodonta</taxon>
        <taxon>Agamidae</taxon>
        <taxon>Amphibolurinae</taxon>
        <taxon>Pogona</taxon>
    </lineage>
</organism>
<keyword evidence="14" id="KW-1185">Reference proteome</keyword>
<dbReference type="GeneID" id="140703718"/>
<name>A0ABM5FCR4_9SAUR</name>
<feature type="transmembrane region" description="Helical" evidence="13">
    <location>
        <begin position="12"/>
        <end position="37"/>
    </location>
</feature>
<keyword evidence="10" id="KW-0807">Transducer</keyword>
<evidence type="ECO:0000256" key="4">
    <source>
        <dbReference type="ARBA" id="ARBA00022606"/>
    </source>
</evidence>
<dbReference type="PANTHER" id="PTHR11394">
    <property type="entry name" value="TASTE RECEPTOR TYPE 2"/>
    <property type="match status" value="1"/>
</dbReference>
<keyword evidence="3" id="KW-0919">Taste</keyword>
<evidence type="ECO:0000256" key="8">
    <source>
        <dbReference type="ARBA" id="ARBA00023136"/>
    </source>
</evidence>
<evidence type="ECO:0000256" key="6">
    <source>
        <dbReference type="ARBA" id="ARBA00022989"/>
    </source>
</evidence>
<accession>A0ABM5FCR4</accession>
<comment type="subcellular location">
    <subcellularLocation>
        <location evidence="1">Membrane</location>
        <topology evidence="1">Multi-pass membrane protein</topology>
    </subcellularLocation>
</comment>
<evidence type="ECO:0000256" key="10">
    <source>
        <dbReference type="ARBA" id="ARBA00023224"/>
    </source>
</evidence>
<dbReference type="RefSeq" id="XP_072843196.1">
    <property type="nucleotide sequence ID" value="XM_072987095.1"/>
</dbReference>
<dbReference type="InterPro" id="IPR007960">
    <property type="entry name" value="TAS2R"/>
</dbReference>
<keyword evidence="5 13" id="KW-0812">Transmembrane</keyword>
<evidence type="ECO:0000256" key="1">
    <source>
        <dbReference type="ARBA" id="ARBA00004141"/>
    </source>
</evidence>
<keyword evidence="8 13" id="KW-0472">Membrane</keyword>
<dbReference type="SUPFAM" id="SSF81321">
    <property type="entry name" value="Family A G protein-coupled receptor-like"/>
    <property type="match status" value="1"/>
</dbReference>
<evidence type="ECO:0000256" key="12">
    <source>
        <dbReference type="RuleBase" id="RU004423"/>
    </source>
</evidence>
<feature type="transmembrane region" description="Helical" evidence="13">
    <location>
        <begin position="72"/>
        <end position="92"/>
    </location>
</feature>
<keyword evidence="9" id="KW-0675">Receptor</keyword>
<evidence type="ECO:0000256" key="11">
    <source>
        <dbReference type="ARBA" id="ARBA00044110"/>
    </source>
</evidence>
<keyword evidence="6 13" id="KW-1133">Transmembrane helix</keyword>
<evidence type="ECO:0000256" key="3">
    <source>
        <dbReference type="ARBA" id="ARBA00022480"/>
    </source>
</evidence>
<gene>
    <name evidence="15" type="primary">LOC140703718</name>
</gene>
<reference evidence="15" key="2">
    <citation type="submission" date="2025-08" db="UniProtKB">
        <authorList>
            <consortium name="RefSeq"/>
        </authorList>
    </citation>
    <scope>IDENTIFICATION</scope>
</reference>
<evidence type="ECO:0000256" key="13">
    <source>
        <dbReference type="SAM" id="Phobius"/>
    </source>
</evidence>